<accession>A0A7R8CAL2</accession>
<dbReference type="GO" id="GO:0003677">
    <property type="term" value="F:DNA binding"/>
    <property type="evidence" value="ECO:0007669"/>
    <property type="project" value="UniProtKB-KW"/>
</dbReference>
<organism evidence="2 3">
    <name type="scientific">Lepeophtheirus salmonis</name>
    <name type="common">Salmon louse</name>
    <name type="synonym">Caligus salmonis</name>
    <dbReference type="NCBI Taxonomy" id="72036"/>
    <lineage>
        <taxon>Eukaryota</taxon>
        <taxon>Metazoa</taxon>
        <taxon>Ecdysozoa</taxon>
        <taxon>Arthropoda</taxon>
        <taxon>Crustacea</taxon>
        <taxon>Multicrustacea</taxon>
        <taxon>Hexanauplia</taxon>
        <taxon>Copepoda</taxon>
        <taxon>Siphonostomatoida</taxon>
        <taxon>Caligidae</taxon>
        <taxon>Lepeophtheirus</taxon>
    </lineage>
</organism>
<dbReference type="SMART" id="SM00414">
    <property type="entry name" value="H2A"/>
    <property type="match status" value="1"/>
</dbReference>
<dbReference type="GO" id="GO:0046982">
    <property type="term" value="F:protein heterodimerization activity"/>
    <property type="evidence" value="ECO:0007669"/>
    <property type="project" value="InterPro"/>
</dbReference>
<dbReference type="Gene3D" id="1.10.20.10">
    <property type="entry name" value="Histone, subunit A"/>
    <property type="match status" value="1"/>
</dbReference>
<comment type="subcellular location">
    <subcellularLocation>
        <location evidence="1">Nucleus</location>
    </subcellularLocation>
</comment>
<dbReference type="EMBL" id="HG994580">
    <property type="protein sequence ID" value="CAF2750638.1"/>
    <property type="molecule type" value="Genomic_DNA"/>
</dbReference>
<keyword evidence="1" id="KW-0158">Chromosome</keyword>
<comment type="similarity">
    <text evidence="1">Belongs to the histone H2A family.</text>
</comment>
<dbReference type="GO" id="GO:0005634">
    <property type="term" value="C:nucleus"/>
    <property type="evidence" value="ECO:0007669"/>
    <property type="project" value="UniProtKB-SubCell"/>
</dbReference>
<sequence length="109" mass="12349">MRGQGKGSKAKGKSRSCSSRADLQFSVKRIHRLLRKDSTTDRVGAGAFVYLVVVQEYLTAEILEMVENTARDNKKTRTSHALLENFAHSSDHRICTQDEKNECERLACY</sequence>
<gene>
    <name evidence="2" type="ORF">LSAA_1449</name>
</gene>
<dbReference type="AlphaFoldDB" id="A0A7R8CAL2"/>
<dbReference type="PRINTS" id="PR00620">
    <property type="entry name" value="HISTONEH2A"/>
</dbReference>
<evidence type="ECO:0000256" key="1">
    <source>
        <dbReference type="RuleBase" id="RU003767"/>
    </source>
</evidence>
<dbReference type="Proteomes" id="UP000675881">
    <property type="component" value="Chromosome 1"/>
</dbReference>
<keyword evidence="3" id="KW-1185">Reference proteome</keyword>
<dbReference type="PANTHER" id="PTHR23430">
    <property type="entry name" value="HISTONE H2A"/>
    <property type="match status" value="1"/>
</dbReference>
<name>A0A7R8CAL2_LEPSM</name>
<evidence type="ECO:0000313" key="2">
    <source>
        <dbReference type="EMBL" id="CAF2750638.1"/>
    </source>
</evidence>
<keyword evidence="1" id="KW-0539">Nucleus</keyword>
<dbReference type="GO" id="GO:0030527">
    <property type="term" value="F:structural constituent of chromatin"/>
    <property type="evidence" value="ECO:0007669"/>
    <property type="project" value="InterPro"/>
</dbReference>
<comment type="subunit">
    <text evidence="1">The nucleosome is a histone octamer containing two molecules each of H2A, H2B, H3 and H4 assembled in one H3-H4 heterotetramer and two H2A-H2B heterodimers. The octamer wraps approximately 147 bp of DNA.</text>
</comment>
<protein>
    <recommendedName>
        <fullName evidence="1">Histone H2A</fullName>
    </recommendedName>
</protein>
<dbReference type="SUPFAM" id="SSF47113">
    <property type="entry name" value="Histone-fold"/>
    <property type="match status" value="1"/>
</dbReference>
<dbReference type="InterPro" id="IPR002119">
    <property type="entry name" value="Histone_H2A"/>
</dbReference>
<reference evidence="2" key="1">
    <citation type="submission" date="2021-02" db="EMBL/GenBank/DDBJ databases">
        <authorList>
            <person name="Bekaert M."/>
        </authorList>
    </citation>
    <scope>NUCLEOTIDE SEQUENCE</scope>
    <source>
        <strain evidence="2">IoA-00</strain>
    </source>
</reference>
<evidence type="ECO:0000313" key="3">
    <source>
        <dbReference type="Proteomes" id="UP000675881"/>
    </source>
</evidence>
<dbReference type="InterPro" id="IPR009072">
    <property type="entry name" value="Histone-fold"/>
</dbReference>
<keyword evidence="1" id="KW-0238">DNA-binding</keyword>
<dbReference type="GO" id="GO:0000786">
    <property type="term" value="C:nucleosome"/>
    <property type="evidence" value="ECO:0007669"/>
    <property type="project" value="UniProtKB-KW"/>
</dbReference>
<proteinExistence type="inferred from homology"/>
<keyword evidence="1" id="KW-0544">Nucleosome core</keyword>